<dbReference type="FunFam" id="3.40.50.300:FF:000084">
    <property type="entry name" value="Guanylate kinase"/>
    <property type="match status" value="1"/>
</dbReference>
<reference evidence="13 14" key="1">
    <citation type="submission" date="2018-06" db="EMBL/GenBank/DDBJ databases">
        <authorList>
            <consortium name="Pathogen Informatics"/>
            <person name="Doyle S."/>
        </authorList>
    </citation>
    <scope>NUCLEOTIDE SEQUENCE [LARGE SCALE GENOMIC DNA]</scope>
    <source>
        <strain evidence="13 14">NCTC12961</strain>
    </source>
</reference>
<dbReference type="STRING" id="82996.ADP72_11290"/>
<dbReference type="FunFam" id="3.30.63.10:FF:000002">
    <property type="entry name" value="Guanylate kinase 1"/>
    <property type="match status" value="1"/>
</dbReference>
<dbReference type="InterPro" id="IPR008144">
    <property type="entry name" value="Guanylate_kin-like_dom"/>
</dbReference>
<gene>
    <name evidence="11 13" type="primary">gmk</name>
    <name evidence="13" type="ORF">NCTC12961_05917</name>
</gene>
<dbReference type="PROSITE" id="PS50052">
    <property type="entry name" value="GUANYLATE_KINASE_2"/>
    <property type="match status" value="1"/>
</dbReference>
<evidence type="ECO:0000256" key="1">
    <source>
        <dbReference type="ARBA" id="ARBA00004496"/>
    </source>
</evidence>
<evidence type="ECO:0000256" key="3">
    <source>
        <dbReference type="ARBA" id="ARBA00012961"/>
    </source>
</evidence>
<evidence type="ECO:0000313" key="13">
    <source>
        <dbReference type="EMBL" id="SQI47086.1"/>
    </source>
</evidence>
<evidence type="ECO:0000256" key="6">
    <source>
        <dbReference type="ARBA" id="ARBA00022679"/>
    </source>
</evidence>
<dbReference type="AlphaFoldDB" id="A0A2X4V4P1"/>
<comment type="subcellular location">
    <subcellularLocation>
        <location evidence="1 11">Cytoplasm</location>
    </subcellularLocation>
</comment>
<dbReference type="CDD" id="cd00071">
    <property type="entry name" value="GMPK"/>
    <property type="match status" value="1"/>
</dbReference>
<dbReference type="GO" id="GO:0005829">
    <property type="term" value="C:cytosol"/>
    <property type="evidence" value="ECO:0007669"/>
    <property type="project" value="TreeGrafter"/>
</dbReference>
<evidence type="ECO:0000256" key="8">
    <source>
        <dbReference type="ARBA" id="ARBA00022777"/>
    </source>
</evidence>
<evidence type="ECO:0000256" key="2">
    <source>
        <dbReference type="ARBA" id="ARBA00005790"/>
    </source>
</evidence>
<dbReference type="InterPro" id="IPR017665">
    <property type="entry name" value="Guanylate_kinase"/>
</dbReference>
<feature type="domain" description="Guanylate kinase-like" evidence="12">
    <location>
        <begin position="38"/>
        <end position="218"/>
    </location>
</feature>
<organism evidence="13 14">
    <name type="scientific">Serratia plymuthica</name>
    <dbReference type="NCBI Taxonomy" id="82996"/>
    <lineage>
        <taxon>Bacteria</taxon>
        <taxon>Pseudomonadati</taxon>
        <taxon>Pseudomonadota</taxon>
        <taxon>Gammaproteobacteria</taxon>
        <taxon>Enterobacterales</taxon>
        <taxon>Yersiniaceae</taxon>
        <taxon>Serratia</taxon>
    </lineage>
</organism>
<dbReference type="Gene3D" id="3.40.50.300">
    <property type="entry name" value="P-loop containing nucleotide triphosphate hydrolases"/>
    <property type="match status" value="1"/>
</dbReference>
<dbReference type="SUPFAM" id="SSF52540">
    <property type="entry name" value="P-loop containing nucleoside triphosphate hydrolases"/>
    <property type="match status" value="1"/>
</dbReference>
<dbReference type="InterPro" id="IPR008145">
    <property type="entry name" value="GK/Ca_channel_bsu"/>
</dbReference>
<dbReference type="Gene3D" id="3.30.63.10">
    <property type="entry name" value="Guanylate Kinase phosphate binding domain"/>
    <property type="match status" value="1"/>
</dbReference>
<protein>
    <recommendedName>
        <fullName evidence="4 11">Guanylate kinase</fullName>
        <ecNumber evidence="3 11">2.7.4.8</ecNumber>
    </recommendedName>
    <alternativeName>
        <fullName evidence="10 11">GMP kinase</fullName>
    </alternativeName>
</protein>
<comment type="catalytic activity">
    <reaction evidence="11">
        <text>GMP + ATP = GDP + ADP</text>
        <dbReference type="Rhea" id="RHEA:20780"/>
        <dbReference type="ChEBI" id="CHEBI:30616"/>
        <dbReference type="ChEBI" id="CHEBI:58115"/>
        <dbReference type="ChEBI" id="CHEBI:58189"/>
        <dbReference type="ChEBI" id="CHEBI:456216"/>
        <dbReference type="EC" id="2.7.4.8"/>
    </reaction>
</comment>
<dbReference type="HAMAP" id="MF_00328">
    <property type="entry name" value="Guanylate_kinase"/>
    <property type="match status" value="1"/>
</dbReference>
<dbReference type="EC" id="2.7.4.8" evidence="3 11"/>
<keyword evidence="9 11" id="KW-0067">ATP-binding</keyword>
<dbReference type="GO" id="GO:0005524">
    <property type="term" value="F:ATP binding"/>
    <property type="evidence" value="ECO:0007669"/>
    <property type="project" value="UniProtKB-UniRule"/>
</dbReference>
<comment type="caution">
    <text evidence="11">Lacks conserved residue(s) required for the propagation of feature annotation.</text>
</comment>
<dbReference type="InterPro" id="IPR027417">
    <property type="entry name" value="P-loop_NTPase"/>
</dbReference>
<evidence type="ECO:0000256" key="7">
    <source>
        <dbReference type="ARBA" id="ARBA00022741"/>
    </source>
</evidence>
<dbReference type="NCBIfam" id="TIGR03263">
    <property type="entry name" value="guanyl_kin"/>
    <property type="match status" value="1"/>
</dbReference>
<accession>A0A2X4V4P1</accession>
<dbReference type="EMBL" id="LS483469">
    <property type="protein sequence ID" value="SQI47086.1"/>
    <property type="molecule type" value="Genomic_DNA"/>
</dbReference>
<keyword evidence="6 11" id="KW-0808">Transferase</keyword>
<comment type="similarity">
    <text evidence="2 11">Belongs to the guanylate kinase family.</text>
</comment>
<dbReference type="Proteomes" id="UP000248897">
    <property type="component" value="Chromosome 1"/>
</dbReference>
<evidence type="ECO:0000256" key="11">
    <source>
        <dbReference type="HAMAP-Rule" id="MF_00328"/>
    </source>
</evidence>
<dbReference type="Pfam" id="PF00625">
    <property type="entry name" value="Guanylate_kin"/>
    <property type="match status" value="1"/>
</dbReference>
<proteinExistence type="inferred from homology"/>
<evidence type="ECO:0000256" key="9">
    <source>
        <dbReference type="ARBA" id="ARBA00022840"/>
    </source>
</evidence>
<name>A0A2X4V4P1_SERPL</name>
<sequence length="241" mass="27147">MRANAAPGALAVYTVRRKYTSAVIGTSTAINEHHHGSRHAFYCLCPSGAGKSSLIQALLKTQPLYDTQVSVSHTTRDSRPGEHHGEHYFFVSKDEFRRMIEQDAFLEHAEVFGNYYGTSRAAIEQVLSTGVDVFLDIDWQGAQQIRAKMPQARSIFILPPSKDELGRRLRGRGQDSEDVIAKRMAQAVAEMTHYAEYDYLIVNDDFDLALSDLKTIIRAERLRLGRQLLRHDALISKLLAD</sequence>
<comment type="function">
    <text evidence="11">Essential for recycling GMP and indirectly, cGMP.</text>
</comment>
<evidence type="ECO:0000313" key="14">
    <source>
        <dbReference type="Proteomes" id="UP000248897"/>
    </source>
</evidence>
<dbReference type="PANTHER" id="PTHR23117:SF13">
    <property type="entry name" value="GUANYLATE KINASE"/>
    <property type="match status" value="1"/>
</dbReference>
<evidence type="ECO:0000256" key="10">
    <source>
        <dbReference type="ARBA" id="ARBA00030128"/>
    </source>
</evidence>
<evidence type="ECO:0000256" key="4">
    <source>
        <dbReference type="ARBA" id="ARBA00016296"/>
    </source>
</evidence>
<dbReference type="SMART" id="SM00072">
    <property type="entry name" value="GuKc"/>
    <property type="match status" value="1"/>
</dbReference>
<dbReference type="PROSITE" id="PS00856">
    <property type="entry name" value="GUANYLATE_KINASE_1"/>
    <property type="match status" value="1"/>
</dbReference>
<keyword evidence="7 11" id="KW-0547">Nucleotide-binding</keyword>
<keyword evidence="8 11" id="KW-0418">Kinase</keyword>
<evidence type="ECO:0000259" key="12">
    <source>
        <dbReference type="PROSITE" id="PS50052"/>
    </source>
</evidence>
<dbReference type="GO" id="GO:0004385">
    <property type="term" value="F:GMP kinase activity"/>
    <property type="evidence" value="ECO:0007669"/>
    <property type="project" value="UniProtKB-UniRule"/>
</dbReference>
<evidence type="ECO:0000256" key="5">
    <source>
        <dbReference type="ARBA" id="ARBA00022490"/>
    </source>
</evidence>
<keyword evidence="5 11" id="KW-0963">Cytoplasm</keyword>
<dbReference type="InterPro" id="IPR020590">
    <property type="entry name" value="Guanylate_kinase_CS"/>
</dbReference>
<dbReference type="PANTHER" id="PTHR23117">
    <property type="entry name" value="GUANYLATE KINASE-RELATED"/>
    <property type="match status" value="1"/>
</dbReference>